<proteinExistence type="predicted"/>
<sequence length="98" mass="10848">MLLFFETFTNLLENLFYRLLIGIGVSYTTYKSLDVLIETVKESVISHYLQLDSSILSLLALTKIDEAITVIFSAFIAKMTLRGFVQGATTVFGIGGSN</sequence>
<dbReference type="Pfam" id="PF10734">
    <property type="entry name" value="DUF2523"/>
    <property type="match status" value="1"/>
</dbReference>
<gene>
    <name evidence="1" type="ORF">ACED39_19000</name>
</gene>
<organism evidence="1 2">
    <name type="scientific">Vibrio bivalvicida</name>
    <dbReference type="NCBI Taxonomy" id="1276888"/>
    <lineage>
        <taxon>Bacteria</taxon>
        <taxon>Pseudomonadati</taxon>
        <taxon>Pseudomonadota</taxon>
        <taxon>Gammaproteobacteria</taxon>
        <taxon>Vibrionales</taxon>
        <taxon>Vibrionaceae</taxon>
        <taxon>Vibrio</taxon>
        <taxon>Vibrio oreintalis group</taxon>
    </lineage>
</organism>
<name>A0ABV4MMQ4_9VIBR</name>
<dbReference type="EMBL" id="JBGOOS010000036">
    <property type="protein sequence ID" value="MEZ8210858.1"/>
    <property type="molecule type" value="Genomic_DNA"/>
</dbReference>
<reference evidence="1 2" key="1">
    <citation type="submission" date="2024-06" db="EMBL/GenBank/DDBJ databases">
        <authorList>
            <person name="Steensen K."/>
            <person name="Seneca J."/>
            <person name="Bartlau N."/>
            <person name="Yu A.X."/>
            <person name="Polz M.F."/>
        </authorList>
    </citation>
    <scope>NUCLEOTIDE SEQUENCE [LARGE SCALE GENOMIC DNA]</scope>
    <source>
        <strain evidence="1 2">1F146</strain>
    </source>
</reference>
<dbReference type="Proteomes" id="UP001569151">
    <property type="component" value="Unassembled WGS sequence"/>
</dbReference>
<evidence type="ECO:0000313" key="1">
    <source>
        <dbReference type="EMBL" id="MEZ8210858.1"/>
    </source>
</evidence>
<dbReference type="InterPro" id="IPR019670">
    <property type="entry name" value="DUF2523"/>
</dbReference>
<comment type="caution">
    <text evidence="1">The sequence shown here is derived from an EMBL/GenBank/DDBJ whole genome shotgun (WGS) entry which is preliminary data.</text>
</comment>
<keyword evidence="2" id="KW-1185">Reference proteome</keyword>
<accession>A0ABV4MMQ4</accession>
<evidence type="ECO:0000313" key="2">
    <source>
        <dbReference type="Proteomes" id="UP001569151"/>
    </source>
</evidence>
<dbReference type="RefSeq" id="WP_371720065.1">
    <property type="nucleotide sequence ID" value="NZ_JBGOOF010000039.1"/>
</dbReference>
<protein>
    <submittedName>
        <fullName evidence="1">DUF2523 family protein</fullName>
    </submittedName>
</protein>